<organism evidence="2 3">
    <name type="scientific">Cystoisospora suis</name>
    <dbReference type="NCBI Taxonomy" id="483139"/>
    <lineage>
        <taxon>Eukaryota</taxon>
        <taxon>Sar</taxon>
        <taxon>Alveolata</taxon>
        <taxon>Apicomplexa</taxon>
        <taxon>Conoidasida</taxon>
        <taxon>Coccidia</taxon>
        <taxon>Eucoccidiorida</taxon>
        <taxon>Eimeriorina</taxon>
        <taxon>Sarcocystidae</taxon>
        <taxon>Cystoisospora</taxon>
    </lineage>
</organism>
<dbReference type="VEuPathDB" id="ToxoDB:CSUI_004331"/>
<evidence type="ECO:0000313" key="2">
    <source>
        <dbReference type="EMBL" id="PHJ21823.1"/>
    </source>
</evidence>
<name>A0A2C6L1Y1_9APIC</name>
<dbReference type="RefSeq" id="XP_067923502.1">
    <property type="nucleotide sequence ID" value="XM_068064524.1"/>
</dbReference>
<dbReference type="AlphaFoldDB" id="A0A2C6L1Y1"/>
<reference evidence="2 3" key="1">
    <citation type="journal article" date="2017" name="Int. J. Parasitol.">
        <title>The genome of the protozoan parasite Cystoisospora suis and a reverse vaccinology approach to identify vaccine candidates.</title>
        <authorList>
            <person name="Palmieri N."/>
            <person name="Shrestha A."/>
            <person name="Ruttkowski B."/>
            <person name="Beck T."/>
            <person name="Vogl C."/>
            <person name="Tomley F."/>
            <person name="Blake D.P."/>
            <person name="Joachim A."/>
        </authorList>
    </citation>
    <scope>NUCLEOTIDE SEQUENCE [LARGE SCALE GENOMIC DNA]</scope>
    <source>
        <strain evidence="2 3">Wien I</strain>
    </source>
</reference>
<dbReference type="GeneID" id="94427735"/>
<dbReference type="OrthoDB" id="364513at2759"/>
<comment type="caution">
    <text evidence="2">The sequence shown here is derived from an EMBL/GenBank/DDBJ whole genome shotgun (WGS) entry which is preliminary data.</text>
</comment>
<evidence type="ECO:0000256" key="1">
    <source>
        <dbReference type="SAM" id="MobiDB-lite"/>
    </source>
</evidence>
<protein>
    <submittedName>
        <fullName evidence="2">Arm repeat</fullName>
    </submittedName>
</protein>
<gene>
    <name evidence="2" type="ORF">CSUI_004331</name>
</gene>
<dbReference type="EMBL" id="MIGC01002004">
    <property type="protein sequence ID" value="PHJ21823.1"/>
    <property type="molecule type" value="Genomic_DNA"/>
</dbReference>
<dbReference type="Proteomes" id="UP000221165">
    <property type="component" value="Unassembled WGS sequence"/>
</dbReference>
<evidence type="ECO:0000313" key="3">
    <source>
        <dbReference type="Proteomes" id="UP000221165"/>
    </source>
</evidence>
<feature type="region of interest" description="Disordered" evidence="1">
    <location>
        <begin position="369"/>
        <end position="395"/>
    </location>
</feature>
<accession>A0A2C6L1Y1</accession>
<keyword evidence="3" id="KW-1185">Reference proteome</keyword>
<sequence>MADKAVLSALSSLCNNSIRYVDLVQFTYMNRSKKLYLAIGSHALFLVRRDWSRVITGGEILYSLLKNVVDDANNDMNIVLYLDSLELKKKQNKAWVPQEPITITTIGKELLLQWLEVAWSTDFMLRRGRIGTFPRYLAKMTDDEDQKSTQFPIARPFINTQLIYYDSYSFFLHSGFEDRAGGGGVATLQTGSFLDGRGVEVSISFEPPMHVLYLEQLGRENIRYVAAGWKKALLESALQTRLMRSEQYMKRMNLSDDPSAWSAWQLWVKTETHNVVCILLRRAYVPPMMDFAHDMTVLFRVSYEDQREYRIKDTDFLKEAEFTADSISPTSQANVWLREILQAKLDALIFQPEQYTWFARHLKMHRREEGAGREGQGLGEEQGRDVSASSRQKKKMDLNDEEIEAALLDSGLTSQEITAYHSWSMQSERESESLKLLAAVFSSSLIRHIKGGEGQKIRDIFAFLLHLRPRNMMLRWSPDSLKNVKTALKKHDYIFNDRVFVPLVECGFIAKLFSKGEENAYLDLLKVLLLGATSLGLKTVLCRQILKASAEKRQAQGGSAEALYTIVPALVNVIRNKTTSTSVRFSPSFFFQNDMGSKRNER</sequence>
<proteinExistence type="predicted"/>